<protein>
    <recommendedName>
        <fullName evidence="5">DUF3352 domain-containing protein</fullName>
    </recommendedName>
</protein>
<dbReference type="InterPro" id="IPR021787">
    <property type="entry name" value="DUF3352"/>
</dbReference>
<comment type="caution">
    <text evidence="3">The sequence shown here is derived from an EMBL/GenBank/DDBJ whole genome shotgun (WGS) entry which is preliminary data.</text>
</comment>
<accession>K6XGR9</accession>
<reference evidence="3 4" key="1">
    <citation type="submission" date="2012-08" db="EMBL/GenBank/DDBJ databases">
        <title>Whole genome shotgun sequence of Kineosphaera limosa NBRC 100340.</title>
        <authorList>
            <person name="Yoshida I."/>
            <person name="Isaki S."/>
            <person name="Hosoyama A."/>
            <person name="Tsuchikane K."/>
            <person name="Katsumata H."/>
            <person name="Ando Y."/>
            <person name="Ohji S."/>
            <person name="Hamada M."/>
            <person name="Tamura T."/>
            <person name="Yamazoe A."/>
            <person name="Yamazaki S."/>
            <person name="Fujita N."/>
        </authorList>
    </citation>
    <scope>NUCLEOTIDE SEQUENCE [LARGE SCALE GENOMIC DNA]</scope>
    <source>
        <strain evidence="3 4">NBRC 100340</strain>
    </source>
</reference>
<evidence type="ECO:0000313" key="3">
    <source>
        <dbReference type="EMBL" id="GAB98039.1"/>
    </source>
</evidence>
<keyword evidence="2" id="KW-0472">Membrane</keyword>
<name>K6XGR9_9MICO</name>
<keyword evidence="4" id="KW-1185">Reference proteome</keyword>
<evidence type="ECO:0000313" key="4">
    <source>
        <dbReference type="Proteomes" id="UP000008366"/>
    </source>
</evidence>
<organism evidence="3 4">
    <name type="scientific">Kineosphaera limosa NBRC 100340</name>
    <dbReference type="NCBI Taxonomy" id="1184609"/>
    <lineage>
        <taxon>Bacteria</taxon>
        <taxon>Bacillati</taxon>
        <taxon>Actinomycetota</taxon>
        <taxon>Actinomycetes</taxon>
        <taxon>Micrococcales</taxon>
        <taxon>Dermatophilaceae</taxon>
        <taxon>Kineosphaera</taxon>
    </lineage>
</organism>
<evidence type="ECO:0000256" key="1">
    <source>
        <dbReference type="SAM" id="MobiDB-lite"/>
    </source>
</evidence>
<dbReference type="EMBL" id="BAHD01000096">
    <property type="protein sequence ID" value="GAB98039.1"/>
    <property type="molecule type" value="Genomic_DNA"/>
</dbReference>
<dbReference type="STRING" id="1184609.KILIM_096_00040"/>
<dbReference type="eggNOG" id="ENOG5030RUJ">
    <property type="taxonomic scope" value="Bacteria"/>
</dbReference>
<dbReference type="Pfam" id="PF11832">
    <property type="entry name" value="DUF3352"/>
    <property type="match status" value="1"/>
</dbReference>
<dbReference type="AlphaFoldDB" id="K6XGR9"/>
<dbReference type="Proteomes" id="UP000008366">
    <property type="component" value="Unassembled WGS sequence"/>
</dbReference>
<evidence type="ECO:0000256" key="2">
    <source>
        <dbReference type="SAM" id="Phobius"/>
    </source>
</evidence>
<gene>
    <name evidence="3" type="ORF">KILIM_096_00040</name>
</gene>
<keyword evidence="2" id="KW-1133">Transmembrane helix</keyword>
<proteinExistence type="predicted"/>
<sequence>MRSGDGDLADATSSRKRRRTVVAGSAAAALVVAGGAAAIAGSGMLGGGGSQPEDVLPGESIVFVKVDLDPGVAQKVGAFRLMDKLPQAKEALNSGDPKKALFEWISANDKDVKVDYAADVEPWLGDRVGMAILAPQGSSTEPVPVVAVQVKDEAKAREGIAKLEAQSKDAIAGAKDTAAKAMESATGPGASPSAGAKSDSEPVQIFRNGYLVVTDAANEQRVTSAMDAGALSANDTFKADMSALGEKGVASGWVDGPKSMSLQGGSSTPAAMEELAALGGRSAFALRFSADYLEFAQVNRDVKLSTQAPALKDVANLPATTGAFYSFSGGSAYLGELWPTITKFAAAAVGPGADFEAQLKEIEQQTGLVLPQDLQTLLGEQFDVVVPKQDFKDAQGMPQVGMRLWGDTAKSEAVLKKITDLANEQGAMLPIQTQTSDGHFDISLLGGSFAALASVADSGQSVSAAPGFAKVLPDLAKANSALYVDLDAFESQYLPEVPAEHRELVQALQAVGMTAQPITNGEQHSTLRVSVN</sequence>
<feature type="transmembrane region" description="Helical" evidence="2">
    <location>
        <begin position="21"/>
        <end position="45"/>
    </location>
</feature>
<keyword evidence="2" id="KW-0812">Transmembrane</keyword>
<evidence type="ECO:0008006" key="5">
    <source>
        <dbReference type="Google" id="ProtNLM"/>
    </source>
</evidence>
<feature type="region of interest" description="Disordered" evidence="1">
    <location>
        <begin position="1"/>
        <end position="21"/>
    </location>
</feature>